<keyword evidence="5" id="KW-1185">Reference proteome</keyword>
<evidence type="ECO:0000259" key="3">
    <source>
        <dbReference type="Pfam" id="PF14905"/>
    </source>
</evidence>
<sequence length="921" mass="104620">MKKNLLLLAFLFSISLYAQKFTLEGIVKDNTSLTLEGASVYLQSIKDSVVMAYGITNKDGAFSIRVNAEEASKIRFNIAYLGYKPYSKDILVPEGDNLNIGTIVLEDQVEALDVVSVIGKAPPVVIKKDTIEYNADSFKTLPNDKAEDLLKKLPGVEIDMDGNITVNGVEVEAVNVDGMQFFGEKRGDIALKNIPSNVVSKVQVTDYKTNMQKFTGEESDSGTKEINLKIKKGKNRAYFGDVKLGYGTDDKYQANANIFQLIDGKQLGIISGTNNINMSRGFNALPDTNTSNGHIDSDFLGANYTKGRWDETRVNGNYRYSSQQTDTEQKTYRENFLPNLNYITDSKSSGFNDSESHNGGMDLKFIIEPKNKSSNKRVQLSNDINFSGSNSESVSDVETKSEYSNGDLASDYNSHNETTSSNYSLNNTLRVTPLTGNWRDYMNFELSTNFTKGNSDSKRFSENVLYNKNTTVVQDQINDIENGNTNIRFSAIWSKEIWSNFRIIPRYSVTVNSQENEKYVYDYNETTEVYDEFNDLLSTDSKYVSLAIKPSLRFRYEYNYFRFEVEGAYTDTYRNNKDNLVAARNFKTDFKYFTYSGRIRYRDKNGYKNISLRYNQDVNVPSANQLQPIEDVSNITHIRKGNPLLEPEVNHNISFEYQNNLAFHHINISGDARAGFVQDKIISSTITDADLIRYTTYDNINGDYSLSGNAAISKSFFNKKTNINLNARIQGAFRNILSIQNNVKFTAQTTTITPSFSFRYAYDNKIELNASYNYSMNRSIYDTDAFNDNDYFVQNIRVDTQVFFFKNVFLSNKLSYRYNSRVGDDFDGDAVFWNAGIGAELWNNKATVTLVGYDMLGKNNGYRRTVAESYIQDVESKILKQYFMLNFTYKFGRFAGQNMNVGRGDYRGGRSSYRSRGSGRG</sequence>
<evidence type="ECO:0000256" key="2">
    <source>
        <dbReference type="SAM" id="SignalP"/>
    </source>
</evidence>
<feature type="compositionally biased region" description="Polar residues" evidence="1">
    <location>
        <begin position="411"/>
        <end position="422"/>
    </location>
</feature>
<accession>A0ABP6XJQ3</accession>
<dbReference type="RefSeq" id="WP_345005553.1">
    <property type="nucleotide sequence ID" value="NZ_BAABCY010000040.1"/>
</dbReference>
<organism evidence="4 5">
    <name type="scientific">Snuella lapsa</name>
    <dbReference type="NCBI Taxonomy" id="870481"/>
    <lineage>
        <taxon>Bacteria</taxon>
        <taxon>Pseudomonadati</taxon>
        <taxon>Bacteroidota</taxon>
        <taxon>Flavobacteriia</taxon>
        <taxon>Flavobacteriales</taxon>
        <taxon>Flavobacteriaceae</taxon>
        <taxon>Snuella</taxon>
    </lineage>
</organism>
<comment type="caution">
    <text evidence="4">The sequence shown here is derived from an EMBL/GenBank/DDBJ whole genome shotgun (WGS) entry which is preliminary data.</text>
</comment>
<dbReference type="Pfam" id="PF14905">
    <property type="entry name" value="OMP_b-brl_3"/>
    <property type="match status" value="1"/>
</dbReference>
<feature type="domain" description="Outer membrane protein beta-barrel" evidence="3">
    <location>
        <begin position="443"/>
        <end position="787"/>
    </location>
</feature>
<keyword evidence="2" id="KW-0732">Signal</keyword>
<feature type="region of interest" description="Disordered" evidence="1">
    <location>
        <begin position="381"/>
        <end position="422"/>
    </location>
</feature>
<dbReference type="EMBL" id="BAABCY010000040">
    <property type="protein sequence ID" value="GAA3567840.1"/>
    <property type="molecule type" value="Genomic_DNA"/>
</dbReference>
<evidence type="ECO:0000256" key="1">
    <source>
        <dbReference type="SAM" id="MobiDB-lite"/>
    </source>
</evidence>
<dbReference type="InterPro" id="IPR041700">
    <property type="entry name" value="OMP_b-brl_3"/>
</dbReference>
<feature type="signal peptide" evidence="2">
    <location>
        <begin position="1"/>
        <end position="18"/>
    </location>
</feature>
<evidence type="ECO:0000313" key="4">
    <source>
        <dbReference type="EMBL" id="GAA3567840.1"/>
    </source>
</evidence>
<reference evidence="5" key="1">
    <citation type="journal article" date="2019" name="Int. J. Syst. Evol. Microbiol.">
        <title>The Global Catalogue of Microorganisms (GCM) 10K type strain sequencing project: providing services to taxonomists for standard genome sequencing and annotation.</title>
        <authorList>
            <consortium name="The Broad Institute Genomics Platform"/>
            <consortium name="The Broad Institute Genome Sequencing Center for Infectious Disease"/>
            <person name="Wu L."/>
            <person name="Ma J."/>
        </authorList>
    </citation>
    <scope>NUCLEOTIDE SEQUENCE [LARGE SCALE GENOMIC DNA]</scope>
    <source>
        <strain evidence="5">JCM 17111</strain>
    </source>
</reference>
<dbReference type="SUPFAM" id="SSF49464">
    <property type="entry name" value="Carboxypeptidase regulatory domain-like"/>
    <property type="match status" value="1"/>
</dbReference>
<evidence type="ECO:0000313" key="5">
    <source>
        <dbReference type="Proteomes" id="UP001500954"/>
    </source>
</evidence>
<keyword evidence="4" id="KW-0675">Receptor</keyword>
<feature type="chain" id="PRO_5046735988" evidence="2">
    <location>
        <begin position="19"/>
        <end position="921"/>
    </location>
</feature>
<protein>
    <submittedName>
        <fullName evidence="4">TonB-dependent receptor</fullName>
    </submittedName>
</protein>
<feature type="compositionally biased region" description="Polar residues" evidence="1">
    <location>
        <begin position="381"/>
        <end position="396"/>
    </location>
</feature>
<gene>
    <name evidence="4" type="ORF">GCM10022395_17400</name>
</gene>
<dbReference type="SUPFAM" id="SSF56935">
    <property type="entry name" value="Porins"/>
    <property type="match status" value="1"/>
</dbReference>
<name>A0ABP6XJQ3_9FLAO</name>
<dbReference type="Proteomes" id="UP001500954">
    <property type="component" value="Unassembled WGS sequence"/>
</dbReference>
<proteinExistence type="predicted"/>
<dbReference type="InterPro" id="IPR008969">
    <property type="entry name" value="CarboxyPept-like_regulatory"/>
</dbReference>